<dbReference type="FunFam" id="2.10.50.10:FF:000001">
    <property type="entry name" value="Ephrin type-A receptor 5"/>
    <property type="match status" value="1"/>
</dbReference>
<dbReference type="InterPro" id="IPR001090">
    <property type="entry name" value="Ephrin_rcpt_lig-bd_dom"/>
</dbReference>
<evidence type="ECO:0000256" key="5">
    <source>
        <dbReference type="ARBA" id="ARBA00022475"/>
    </source>
</evidence>
<evidence type="ECO:0000256" key="13">
    <source>
        <dbReference type="ARBA" id="ARBA00022902"/>
    </source>
</evidence>
<feature type="compositionally biased region" description="Polar residues" evidence="23">
    <location>
        <begin position="1814"/>
        <end position="1824"/>
    </location>
</feature>
<feature type="region of interest" description="Disordered" evidence="23">
    <location>
        <begin position="59"/>
        <end position="79"/>
    </location>
</feature>
<evidence type="ECO:0000259" key="27">
    <source>
        <dbReference type="PROSITE" id="PS50853"/>
    </source>
</evidence>
<dbReference type="Pfam" id="PF14575">
    <property type="entry name" value="EphA2_TM"/>
    <property type="match status" value="1"/>
</dbReference>
<feature type="region of interest" description="Disordered" evidence="23">
    <location>
        <begin position="2604"/>
        <end position="2639"/>
    </location>
</feature>
<dbReference type="GO" id="GO:0005524">
    <property type="term" value="F:ATP binding"/>
    <property type="evidence" value="ECO:0007669"/>
    <property type="project" value="UniProtKB-UniRule"/>
</dbReference>
<feature type="compositionally biased region" description="Polar residues" evidence="23">
    <location>
        <begin position="2077"/>
        <end position="2087"/>
    </location>
</feature>
<dbReference type="Gene3D" id="2.60.40.10">
    <property type="entry name" value="Immunoglobulins"/>
    <property type="match status" value="2"/>
</dbReference>
<feature type="compositionally biased region" description="Polar residues" evidence="23">
    <location>
        <begin position="1443"/>
        <end position="1455"/>
    </location>
</feature>
<feature type="region of interest" description="Disordered" evidence="23">
    <location>
        <begin position="3061"/>
        <end position="3090"/>
    </location>
</feature>
<feature type="region of interest" description="Disordered" evidence="23">
    <location>
        <begin position="2176"/>
        <end position="2195"/>
    </location>
</feature>
<dbReference type="InterPro" id="IPR013783">
    <property type="entry name" value="Ig-like_fold"/>
</dbReference>
<dbReference type="SMART" id="SM00615">
    <property type="entry name" value="EPH_lbd"/>
    <property type="match status" value="1"/>
</dbReference>
<keyword evidence="7 24" id="KW-0812">Transmembrane</keyword>
<dbReference type="InterPro" id="IPR001245">
    <property type="entry name" value="Ser-Thr/Tyr_kinase_cat_dom"/>
</dbReference>
<feature type="compositionally biased region" description="Pro residues" evidence="23">
    <location>
        <begin position="2609"/>
        <end position="2619"/>
    </location>
</feature>
<dbReference type="PRINTS" id="PR00014">
    <property type="entry name" value="FNTYPEIII"/>
</dbReference>
<dbReference type="FunFam" id="1.10.510.10:FF:000015">
    <property type="entry name" value="Ephrin type-B receptor 2"/>
    <property type="match status" value="1"/>
</dbReference>
<evidence type="ECO:0000259" key="28">
    <source>
        <dbReference type="PROSITE" id="PS51550"/>
    </source>
</evidence>
<dbReference type="GO" id="GO:0007411">
    <property type="term" value="P:axon guidance"/>
    <property type="evidence" value="ECO:0007669"/>
    <property type="project" value="TreeGrafter"/>
</dbReference>
<reference evidence="29 30" key="1">
    <citation type="submission" date="2019-06" db="EMBL/GenBank/DDBJ databases">
        <title>Draft genomes of female and male turbot (Scophthalmus maximus).</title>
        <authorList>
            <person name="Xu H."/>
            <person name="Xu X.-W."/>
            <person name="Shao C."/>
            <person name="Chen S."/>
        </authorList>
    </citation>
    <scope>NUCLEOTIDE SEQUENCE [LARGE SCALE GENOMIC DNA]</scope>
    <source>
        <strain evidence="29">Ysfricsl-2016a</strain>
        <tissue evidence="29">Blood</tissue>
    </source>
</reference>
<feature type="domain" description="Fibronectin type-III" evidence="27">
    <location>
        <begin position="494"/>
        <end position="591"/>
    </location>
</feature>
<dbReference type="PANTHER" id="PTHR46877:SF11">
    <property type="entry name" value="EPHRIN TYPE-B RECEPTOR 2"/>
    <property type="match status" value="1"/>
</dbReference>
<dbReference type="EMBL" id="VEVO01000010">
    <property type="protein sequence ID" value="KAF0036551.1"/>
    <property type="molecule type" value="Genomic_DNA"/>
</dbReference>
<dbReference type="EC" id="2.7.10.1" evidence="3"/>
<dbReference type="CDD" id="cd05065">
    <property type="entry name" value="PTKc_EphR_B"/>
    <property type="match status" value="1"/>
</dbReference>
<keyword evidence="5" id="KW-1003">Cell membrane</keyword>
<feature type="transmembrane region" description="Helical" evidence="24">
    <location>
        <begin position="1023"/>
        <end position="1047"/>
    </location>
</feature>
<dbReference type="InterPro" id="IPR000719">
    <property type="entry name" value="Prot_kinase_dom"/>
</dbReference>
<evidence type="ECO:0000256" key="22">
    <source>
        <dbReference type="SAM" id="Coils"/>
    </source>
</evidence>
<dbReference type="SMART" id="SM00060">
    <property type="entry name" value="FN3"/>
    <property type="match status" value="2"/>
</dbReference>
<dbReference type="FunFam" id="2.60.40.10:FF:000041">
    <property type="entry name" value="ephrin type-A receptor 3"/>
    <property type="match status" value="1"/>
</dbReference>
<dbReference type="CDD" id="cd10472">
    <property type="entry name" value="EphR_LBD_B"/>
    <property type="match status" value="1"/>
</dbReference>
<evidence type="ECO:0000256" key="16">
    <source>
        <dbReference type="ARBA" id="ARBA00023137"/>
    </source>
</evidence>
<evidence type="ECO:0000256" key="20">
    <source>
        <dbReference type="ARBA" id="ARBA00051243"/>
    </source>
</evidence>
<dbReference type="SMART" id="SM01411">
    <property type="entry name" value="Ephrin_rec_like"/>
    <property type="match status" value="1"/>
</dbReference>
<keyword evidence="9" id="KW-0677">Repeat</keyword>
<evidence type="ECO:0000256" key="18">
    <source>
        <dbReference type="ARBA" id="ARBA00023180"/>
    </source>
</evidence>
<dbReference type="CDD" id="cd00063">
    <property type="entry name" value="FN3"/>
    <property type="match status" value="2"/>
</dbReference>
<dbReference type="Pfam" id="PF01404">
    <property type="entry name" value="Ephrin_lbd"/>
    <property type="match status" value="1"/>
</dbReference>
<dbReference type="FunFam" id="2.60.120.260:FF:000004">
    <property type="entry name" value="Ephrin type-B receptor 2"/>
    <property type="match status" value="1"/>
</dbReference>
<keyword evidence="12 21" id="KW-0067">ATP-binding</keyword>
<evidence type="ECO:0000256" key="11">
    <source>
        <dbReference type="ARBA" id="ARBA00022777"/>
    </source>
</evidence>
<dbReference type="PRINTS" id="PR00109">
    <property type="entry name" value="TYRKINASE"/>
</dbReference>
<evidence type="ECO:0000256" key="12">
    <source>
        <dbReference type="ARBA" id="ARBA00022840"/>
    </source>
</evidence>
<evidence type="ECO:0000313" key="29">
    <source>
        <dbReference type="EMBL" id="KAF0036551.1"/>
    </source>
</evidence>
<dbReference type="SMART" id="SM00454">
    <property type="entry name" value="SAM"/>
    <property type="match status" value="1"/>
</dbReference>
<dbReference type="Gene3D" id="1.10.510.10">
    <property type="entry name" value="Transferase(Phosphotransferase) domain 1"/>
    <property type="match status" value="1"/>
</dbReference>
<keyword evidence="8" id="KW-0732">Signal</keyword>
<dbReference type="GO" id="GO:0005005">
    <property type="term" value="F:transmembrane-ephrin receptor activity"/>
    <property type="evidence" value="ECO:0007669"/>
    <property type="project" value="TreeGrafter"/>
</dbReference>
<dbReference type="Pfam" id="PF00536">
    <property type="entry name" value="SAM_1"/>
    <property type="match status" value="1"/>
</dbReference>
<dbReference type="PROSITE" id="PS51550">
    <property type="entry name" value="EPH_LBD"/>
    <property type="match status" value="1"/>
</dbReference>
<keyword evidence="10 21" id="KW-0547">Nucleotide-binding</keyword>
<dbReference type="InterPro" id="IPR027936">
    <property type="entry name" value="Eph_TM"/>
</dbReference>
<dbReference type="SUPFAM" id="SSF56112">
    <property type="entry name" value="Protein kinase-like (PK-like)"/>
    <property type="match status" value="1"/>
</dbReference>
<dbReference type="Gene3D" id="1.10.150.50">
    <property type="entry name" value="Transcription Factor, Ets-1"/>
    <property type="match status" value="1"/>
</dbReference>
<dbReference type="PROSITE" id="PS50853">
    <property type="entry name" value="FN3"/>
    <property type="match status" value="2"/>
</dbReference>
<dbReference type="InterPro" id="IPR011641">
    <property type="entry name" value="Tyr-kin_ephrin_A/B_rcpt-like"/>
</dbReference>
<evidence type="ECO:0000256" key="8">
    <source>
        <dbReference type="ARBA" id="ARBA00022729"/>
    </source>
</evidence>
<dbReference type="GO" id="GO:0030425">
    <property type="term" value="C:dendrite"/>
    <property type="evidence" value="ECO:0007669"/>
    <property type="project" value="UniProtKB-SubCell"/>
</dbReference>
<comment type="caution">
    <text evidence="29">The sequence shown here is derived from an EMBL/GenBank/DDBJ whole genome shotgun (WGS) entry which is preliminary data.</text>
</comment>
<comment type="subcellular location">
    <subcellularLocation>
        <location evidence="1">Cell membrane</location>
        <topology evidence="1">Single-pass type I membrane protein</topology>
    </subcellularLocation>
    <subcellularLocation>
        <location evidence="2">Cell projection</location>
        <location evidence="2">Dendrite</location>
    </subcellularLocation>
</comment>
<dbReference type="InterPro" id="IPR050449">
    <property type="entry name" value="Ephrin_rcpt_TKs"/>
</dbReference>
<name>A0A6A4SZX9_SCOMX</name>
<dbReference type="GO" id="GO:0005886">
    <property type="term" value="C:plasma membrane"/>
    <property type="evidence" value="ECO:0007669"/>
    <property type="project" value="UniProtKB-SubCell"/>
</dbReference>
<dbReference type="Pfam" id="PF25599">
    <property type="entry name" value="Ephrin_CRD"/>
    <property type="match status" value="1"/>
</dbReference>
<dbReference type="CDD" id="cd00185">
    <property type="entry name" value="TNFRSF"/>
    <property type="match status" value="1"/>
</dbReference>
<dbReference type="SMART" id="SM00219">
    <property type="entry name" value="TyrKc"/>
    <property type="match status" value="1"/>
</dbReference>
<feature type="domain" description="Protein kinase" evidence="25">
    <location>
        <begin position="681"/>
        <end position="944"/>
    </location>
</feature>
<evidence type="ECO:0000259" key="26">
    <source>
        <dbReference type="PROSITE" id="PS50105"/>
    </source>
</evidence>
<evidence type="ECO:0000256" key="14">
    <source>
        <dbReference type="ARBA" id="ARBA00022989"/>
    </source>
</evidence>
<proteinExistence type="predicted"/>
<evidence type="ECO:0000256" key="10">
    <source>
        <dbReference type="ARBA" id="ARBA00022741"/>
    </source>
</evidence>
<evidence type="ECO:0000313" key="30">
    <source>
        <dbReference type="Proteomes" id="UP000438429"/>
    </source>
</evidence>
<dbReference type="InterPro" id="IPR026854">
    <property type="entry name" value="VPS13_N"/>
</dbReference>
<evidence type="ECO:0000256" key="2">
    <source>
        <dbReference type="ARBA" id="ARBA00004279"/>
    </source>
</evidence>
<keyword evidence="11" id="KW-0418">Kinase</keyword>
<feature type="compositionally biased region" description="Acidic residues" evidence="23">
    <location>
        <begin position="61"/>
        <end position="79"/>
    </location>
</feature>
<feature type="domain" description="SAM" evidence="26">
    <location>
        <begin position="973"/>
        <end position="1016"/>
    </location>
</feature>
<feature type="region of interest" description="Disordered" evidence="23">
    <location>
        <begin position="2075"/>
        <end position="2099"/>
    </location>
</feature>
<feature type="binding site" evidence="21">
    <location>
        <position position="713"/>
    </location>
    <ligand>
        <name>ATP</name>
        <dbReference type="ChEBI" id="CHEBI:30616"/>
    </ligand>
</feature>
<accession>A0A6A4SZX9</accession>
<dbReference type="InterPro" id="IPR017441">
    <property type="entry name" value="Protein_kinase_ATP_BS"/>
</dbReference>
<keyword evidence="16" id="KW-0829">Tyrosine-protein kinase</keyword>
<feature type="coiled-coil region" evidence="22">
    <location>
        <begin position="1133"/>
        <end position="1160"/>
    </location>
</feature>
<keyword evidence="18" id="KW-0325">Glycoprotein</keyword>
<feature type="domain" description="Eph LBD" evidence="28">
    <location>
        <begin position="79"/>
        <end position="261"/>
    </location>
</feature>
<feature type="transmembrane region" description="Helical" evidence="24">
    <location>
        <begin position="602"/>
        <end position="623"/>
    </location>
</feature>
<dbReference type="Gene3D" id="2.60.40.1770">
    <property type="entry name" value="ephrin a2 ectodomain"/>
    <property type="match status" value="1"/>
</dbReference>
<feature type="compositionally biased region" description="Pro residues" evidence="23">
    <location>
        <begin position="1797"/>
        <end position="1807"/>
    </location>
</feature>
<evidence type="ECO:0000256" key="4">
    <source>
        <dbReference type="ARBA" id="ARBA00022448"/>
    </source>
</evidence>
<evidence type="ECO:0000256" key="17">
    <source>
        <dbReference type="ARBA" id="ARBA00023170"/>
    </source>
</evidence>
<feature type="region of interest" description="Disordered" evidence="23">
    <location>
        <begin position="1772"/>
        <end position="1824"/>
    </location>
</feature>
<dbReference type="FunFam" id="2.60.40.1770:FF:000001">
    <property type="entry name" value="Ephrin type-A receptor 5"/>
    <property type="match status" value="1"/>
</dbReference>
<evidence type="ECO:0000256" key="19">
    <source>
        <dbReference type="ARBA" id="ARBA00023273"/>
    </source>
</evidence>
<feature type="compositionally biased region" description="Basic and acidic residues" evidence="23">
    <location>
        <begin position="1772"/>
        <end position="1787"/>
    </location>
</feature>
<dbReference type="InterPro" id="IPR009030">
    <property type="entry name" value="Growth_fac_rcpt_cys_sf"/>
</dbReference>
<evidence type="ECO:0000256" key="21">
    <source>
        <dbReference type="PROSITE-ProRule" id="PRU10141"/>
    </source>
</evidence>
<dbReference type="InterPro" id="IPR008266">
    <property type="entry name" value="Tyr_kinase_AS"/>
</dbReference>
<dbReference type="Gene3D" id="2.10.50.10">
    <property type="entry name" value="Tumor Necrosis Factor Receptor, subunit A, domain 2"/>
    <property type="match status" value="1"/>
</dbReference>
<feature type="region of interest" description="Disordered" evidence="23">
    <location>
        <begin position="1436"/>
        <end position="1455"/>
    </location>
</feature>
<feature type="compositionally biased region" description="Basic and acidic residues" evidence="23">
    <location>
        <begin position="2088"/>
        <end position="2098"/>
    </location>
</feature>
<sequence>MAPLLPISLDLRTPPPHYHLYQFDPSEVWCEPFSFSSPPSFWFRPDWPEHQLLRLYPSTAADDDDDEEAAEDDDEDEDDEILMDSTTATAELGWTINPSQGWEEVSGYDESMNTIRTYQVCNVFDSSQNNWVRTKHIHRRGAQRIHVQMKFSVRDCSSIPNVPGSCKETFNLYYFESDTDTATKSSPAWMENPWVKVDTIAADESFSQVDLGGRIMKINSEVRSFGPVSRNGFYLGFQDYGACMSLIAVRVFYRKCPKVIQNGAVFQETLSGAESTSLVAARGVCVPNGEEVDVPIKLYCNGDGEWMVPIGRCMCKAGYEAVDNGTVCRGCVSGFFKAAQGDHRCLQCPINSRTTSDGATNCVCRNNFYRSDSDPLQMPCTTVPSAPKNVISIVNETSLRLEWSPPQEAGGREDVVYNIICKSCGSGRGGCTRCGDNVQFVPRQLGLTDTSVHINDLLAHTQYTFEIQAVNGVSDQSPYSPQYTYVNITTNQAAPSAVSIIHQVSRTTNSITLSWSQPDQPNGVILDYELQYYEKNQAEWNSSLTRSQTNNAVIRNLKPGTIYIFQVRARTVAGFGRFSGKMHFQTMTEEEYNFSIQEKLPLIIGSAVAGVVFIIAVTVFIIVCHSRRSSDRPESEYTDKLQHYTSGHMSPGMKIYIDPFTYEDPNEAVREFAKEIDISCVKIEQVIGAGEFGEVCSGNFRQPGKREILVAIKTLKAGYTERQRRDFLSEASIMGQFDHPNIIHLEGVVTKSSPVMIITEFMENGSLDSFLRQNDGQFTVIQLVGMLRGIAAGMKYLCDMNYVHRDLAARNILVNSNLVCKVSDFGLSRFLEDDTSDPTYTSALGGKIPIRWTAPEAIQYRKFTCSSDCWSYGIVMWEVMSYGERPYWDMSNQDVINAIEQDYRLPPPMDCPSALHQLMLDCWQKDRNNRPKFSQIVSTLDKMIRNPNSLKATTPLSSSVHLPLLDRNTPDFSSFSTVDEWLDAIKMGQYKDNFVNEGFINFDLVSQMTTEHIVHLRATTKTIIFIVLLLLLGAAVRMLEGLVAWVLNTYLGKYVSNLNTDQLSIALLKGAVELENLPLRKDALREFDLPFEVKAGFIGKITLQIPFYRPHSDPWVISMSQLNLIIGPAQLQEYDAEREREEERERKKRLLRALEDKFKRGESYWYSATASVVTRIVENIELNIQDVHLRFEDDFSNPEKPFSFGVCIKNVSAQNPSKEPVQKLVRQKQLEIEDFCVYWDTECEMLGKVPANQIQEVMTRCMQSREHQYIFEPVRSSVLLRRNTSKEPLRSRHTPRIEGQVQLEPMSLRLSQVQYQQIMAFLKELDRREREMLYRRWRPKVPISGNCRQWWTFAIQANLCDIREQRRQGSWDFALQRARDAQTYTSLYFRRLKAVPLSPQEESELERVEEEQTVDELQSLREIVHDWFRKQEEIAENVREPSSEPQPCSPTTYIPKSGSSGMIQYLQSWFPGWGGWYGDSQDPDRPEELLPSPSSWDILAETEDLFDPLEDSHTLNTFTRRDHLFARLEFLLEKGGVTLFHQDRRGGTLKESGVIQLEFSGVKVILESLPRSESSLLSVKLGGLFLRDLTTQDTIFPVLVSPKTDKVVVTINQPSGQSSSTSECSAACLSSPVFEMIYEHNPARCMFERRLEVNTSPLNIIYNPQAIKKVTEFFYKGKVHTSGFGYQSELEVRVAEAARRQYNKLKMQTKAEIRQTIDQLLVGEFIENSKRWTMKLDICAPQVIFPDDFQSGDPMLVVVDLGRILLTNSQDDNKANSKATQPEKEVMSDDEYQTPLATPPESPPPELDMPVKAQLTSPDLPSFGSPESIQAYSKKLYEKYSLSFKDLQIMVGRYKDSWKHLQESEVGPTHVVEKFNVLLQLEQRLRYTSDPQLPGAVLSGTLPDLKVHINLEKMTALRSCLARLSSPAENEKNKSQDRGPHIRSPDPLTLRHDKIFQREDSSWKLQGSAKNLTQSVMTLEQHTREVLVESRLLLAEFNINYMQLGVESDGRYISVLKVFGTNAHFVKRPYDAEVSLTVHGLLLVDTLQTYGSDFDLLVASHKHLSFDIPTGSLRESLPSSPMSSTDGRSPEHQCHHTESSCGIPVDRISAFSSLFKEQEALIKLEYQFVSSDCPSMNLDSSLQVTSIQVNNLDIILNPETMVELLKFLQKSFPKEESTWTPSAQPHSAQSYSEEEEVTYQATYDQNKELTVEIHRLNLLLLRTVSTGTVLVAEKRGLKIATASITGTKVNVSMGSRLDINGSLGSMQLVDLSQEGGRSQFVVSIGSVEDSSPTLGGLTCLADTGGSPSEALYFHLMEKSQGECSLQLQMASLHYNHSAKFLKELSLSANEVEDNFRSMLKSAATKVSTVLATKTAEYSGMVSLFETPSRRSRSQSQSWAYPFEDEEDVPVEEHESTIDTFLVKLNLNVSIESPVVSIPRKPGHPELLVGHLGSITIQNFVTGQESEGERLQVFVKDIRLYSLNMSHLVLKRPSRRDSASTMSPSCNGSISEGEPQFTRHDFFEYLSRGKAFHILKDTTIQFTLEKVPFDEDTQFTFLTTEDPCRSTGLLRIEGKFVNPVQVFLCKSVYEQVLQTLDSLSLIEEQRVTPSQPPTPPPPTPSSTRPHRFPDPQGGLFARDPPHTSFLSLSSPLPLQSHKPACSSSFTQLKVTLNVAELQVQLSADLTQGSQGLVSLRFQDLEGDFTKDHPHLLTVQLALRSLLMEDLLEQNPESKYKHLMVSRGAPKPSTFSRKEYLSQSCPSASNALYPDMPRSLPAHMEEAKNVFQLYQRHPNTPSANSRKSKRDPDCPSTPPPSPTHHVHSPQPPPNFDDSLVHINVLLVDQNHPEFKTRYGSVGRSVDVDFNCLDVLITLQTWVVILDFFGIGSTANNHAMKVFPMSTQPAPGHPLYDSDISEEETTTFNSKVDLKVHSLSLVLNKKSNELARASVSKLSAHLEMLDGNLALQGSLGSLSLSDLTPHGDLYRERFTTRGGEALIFNIQKYGQPDPYLERDCDIKVSLQMASVQYVHTQRFQAEVVAFIQHFTQLQDVLGRQRAAMEGQAELVRSAAGRRSEQEKPRTSSTGFTLGRPQAPDIGGTLEENGPHSFGLYIAANIKISHTVHLPALSAL</sequence>
<dbReference type="PROSITE" id="PS00790">
    <property type="entry name" value="RECEPTOR_TYR_KIN_V_1"/>
    <property type="match status" value="1"/>
</dbReference>
<evidence type="ECO:0000256" key="15">
    <source>
        <dbReference type="ARBA" id="ARBA00023136"/>
    </source>
</evidence>
<dbReference type="FunFam" id="2.60.40.10:FF:000110">
    <property type="entry name" value="Ephrin type-B receptor 2"/>
    <property type="match status" value="1"/>
</dbReference>
<comment type="catalytic activity">
    <reaction evidence="20">
        <text>L-tyrosyl-[protein] + ATP = O-phospho-L-tyrosyl-[protein] + ADP + H(+)</text>
        <dbReference type="Rhea" id="RHEA:10596"/>
        <dbReference type="Rhea" id="RHEA-COMP:10136"/>
        <dbReference type="Rhea" id="RHEA-COMP:20101"/>
        <dbReference type="ChEBI" id="CHEBI:15378"/>
        <dbReference type="ChEBI" id="CHEBI:30616"/>
        <dbReference type="ChEBI" id="CHEBI:46858"/>
        <dbReference type="ChEBI" id="CHEBI:61978"/>
        <dbReference type="ChEBI" id="CHEBI:456216"/>
        <dbReference type="EC" id="2.7.10.1"/>
    </reaction>
</comment>
<dbReference type="FunFam" id="3.30.200.20:FF:000001">
    <property type="entry name" value="Ephrin type-A receptor 5"/>
    <property type="match status" value="1"/>
</dbReference>
<dbReference type="PROSITE" id="PS50105">
    <property type="entry name" value="SAM_DOMAIN"/>
    <property type="match status" value="1"/>
</dbReference>
<dbReference type="InterPro" id="IPR008979">
    <property type="entry name" value="Galactose-bd-like_sf"/>
</dbReference>
<feature type="region of interest" description="Disordered" evidence="23">
    <location>
        <begin position="1926"/>
        <end position="1948"/>
    </location>
</feature>
<evidence type="ECO:0000256" key="7">
    <source>
        <dbReference type="ARBA" id="ARBA00022692"/>
    </source>
</evidence>
<keyword evidence="14 24" id="KW-1133">Transmembrane helix</keyword>
<dbReference type="Pfam" id="PF00041">
    <property type="entry name" value="fn3"/>
    <property type="match status" value="2"/>
</dbReference>
<dbReference type="Pfam" id="PF12624">
    <property type="entry name" value="VPS13_N"/>
    <property type="match status" value="1"/>
</dbReference>
<gene>
    <name evidence="29" type="ORF">F2P81_011863</name>
</gene>
<dbReference type="InterPro" id="IPR036116">
    <property type="entry name" value="FN3_sf"/>
</dbReference>
<evidence type="ECO:0000256" key="3">
    <source>
        <dbReference type="ARBA" id="ARBA00011902"/>
    </source>
</evidence>
<evidence type="ECO:0000256" key="9">
    <source>
        <dbReference type="ARBA" id="ARBA00022737"/>
    </source>
</evidence>
<evidence type="ECO:0000256" key="1">
    <source>
        <dbReference type="ARBA" id="ARBA00004251"/>
    </source>
</evidence>
<feature type="region of interest" description="Disordered" evidence="23">
    <location>
        <begin position="2791"/>
        <end position="2828"/>
    </location>
</feature>
<keyword evidence="4" id="KW-0813">Transport</keyword>
<keyword evidence="13" id="KW-0524">Neurogenesis</keyword>
<feature type="domain" description="Fibronectin type-III" evidence="27">
    <location>
        <begin position="383"/>
        <end position="493"/>
    </location>
</feature>
<dbReference type="SUPFAM" id="SSF47769">
    <property type="entry name" value="SAM/Pointed domain"/>
    <property type="match status" value="1"/>
</dbReference>
<dbReference type="PROSITE" id="PS50011">
    <property type="entry name" value="PROTEIN_KINASE_DOM"/>
    <property type="match status" value="1"/>
</dbReference>
<evidence type="ECO:0000259" key="25">
    <source>
        <dbReference type="PROSITE" id="PS50011"/>
    </source>
</evidence>
<dbReference type="PROSITE" id="PS00791">
    <property type="entry name" value="RECEPTOR_TYR_KIN_V_2"/>
    <property type="match status" value="1"/>
</dbReference>
<feature type="compositionally biased region" description="Polar residues" evidence="23">
    <location>
        <begin position="2178"/>
        <end position="2191"/>
    </location>
</feature>
<evidence type="ECO:0000256" key="24">
    <source>
        <dbReference type="SAM" id="Phobius"/>
    </source>
</evidence>
<evidence type="ECO:0000256" key="6">
    <source>
        <dbReference type="ARBA" id="ARBA00022679"/>
    </source>
</evidence>
<feature type="compositionally biased region" description="Basic and acidic residues" evidence="23">
    <location>
        <begin position="1929"/>
        <end position="1948"/>
    </location>
</feature>
<evidence type="ECO:0000256" key="23">
    <source>
        <dbReference type="SAM" id="MobiDB-lite"/>
    </source>
</evidence>
<dbReference type="InterPro" id="IPR020635">
    <property type="entry name" value="Tyr_kinase_cat_dom"/>
</dbReference>
<dbReference type="SUPFAM" id="SSF49785">
    <property type="entry name" value="Galactose-binding domain-like"/>
    <property type="match status" value="1"/>
</dbReference>
<dbReference type="SUPFAM" id="SSF49265">
    <property type="entry name" value="Fibronectin type III"/>
    <property type="match status" value="1"/>
</dbReference>
<dbReference type="PROSITE" id="PS00107">
    <property type="entry name" value="PROTEIN_KINASE_ATP"/>
    <property type="match status" value="1"/>
</dbReference>
<keyword evidence="15 24" id="KW-0472">Membrane</keyword>
<dbReference type="SUPFAM" id="SSF57184">
    <property type="entry name" value="Growth factor receptor domain"/>
    <property type="match status" value="1"/>
</dbReference>
<dbReference type="InterPro" id="IPR003961">
    <property type="entry name" value="FN3_dom"/>
</dbReference>
<dbReference type="Pfam" id="PF07699">
    <property type="entry name" value="Ephrin_rec_like"/>
    <property type="match status" value="1"/>
</dbReference>
<dbReference type="Gene3D" id="2.60.120.260">
    <property type="entry name" value="Galactose-binding domain-like"/>
    <property type="match status" value="1"/>
</dbReference>
<dbReference type="InterPro" id="IPR013761">
    <property type="entry name" value="SAM/pointed_sf"/>
</dbReference>
<dbReference type="InterPro" id="IPR011009">
    <property type="entry name" value="Kinase-like_dom_sf"/>
</dbReference>
<dbReference type="PANTHER" id="PTHR46877">
    <property type="entry name" value="EPH RECEPTOR A5"/>
    <property type="match status" value="1"/>
</dbReference>
<dbReference type="Gene3D" id="3.30.200.20">
    <property type="entry name" value="Phosphorylase Kinase, domain 1"/>
    <property type="match status" value="1"/>
</dbReference>
<keyword evidence="22" id="KW-0175">Coiled coil</keyword>
<dbReference type="Pfam" id="PF07714">
    <property type="entry name" value="PK_Tyr_Ser-Thr"/>
    <property type="match status" value="1"/>
</dbReference>
<dbReference type="InterPro" id="IPR001426">
    <property type="entry name" value="Tyr_kinase_rcpt_V_CS"/>
</dbReference>
<keyword evidence="17" id="KW-0675">Receptor</keyword>
<keyword evidence="6" id="KW-0808">Transferase</keyword>
<dbReference type="PROSITE" id="PS00109">
    <property type="entry name" value="PROTEIN_KINASE_TYR"/>
    <property type="match status" value="1"/>
</dbReference>
<protein>
    <recommendedName>
        <fullName evidence="3">receptor protein-tyrosine kinase</fullName>
        <ecNumber evidence="3">2.7.10.1</ecNumber>
    </recommendedName>
</protein>
<keyword evidence="19" id="KW-0966">Cell projection</keyword>
<dbReference type="Proteomes" id="UP000438429">
    <property type="component" value="Unassembled WGS sequence"/>
</dbReference>
<dbReference type="InterPro" id="IPR001660">
    <property type="entry name" value="SAM"/>
</dbReference>
<organism evidence="29 30">
    <name type="scientific">Scophthalmus maximus</name>
    <name type="common">Turbot</name>
    <name type="synonym">Psetta maxima</name>
    <dbReference type="NCBI Taxonomy" id="52904"/>
    <lineage>
        <taxon>Eukaryota</taxon>
        <taxon>Metazoa</taxon>
        <taxon>Chordata</taxon>
        <taxon>Craniata</taxon>
        <taxon>Vertebrata</taxon>
        <taxon>Euteleostomi</taxon>
        <taxon>Actinopterygii</taxon>
        <taxon>Neopterygii</taxon>
        <taxon>Teleostei</taxon>
        <taxon>Neoteleostei</taxon>
        <taxon>Acanthomorphata</taxon>
        <taxon>Carangaria</taxon>
        <taxon>Pleuronectiformes</taxon>
        <taxon>Pleuronectoidei</taxon>
        <taxon>Scophthalmidae</taxon>
        <taxon>Scophthalmus</taxon>
    </lineage>
</organism>